<feature type="binding site" evidence="13">
    <location>
        <position position="432"/>
    </location>
    <ligand>
        <name>Zn(2+)</name>
        <dbReference type="ChEBI" id="CHEBI:29105"/>
        <note>catalytic</note>
    </ligand>
</feature>
<dbReference type="PANTHER" id="PTHR10120">
    <property type="entry name" value="CAAX PRENYL PROTEASE 1"/>
    <property type="match status" value="1"/>
</dbReference>
<evidence type="ECO:0000256" key="4">
    <source>
        <dbReference type="ARBA" id="ARBA00022723"/>
    </source>
</evidence>
<dbReference type="InterPro" id="IPR032456">
    <property type="entry name" value="Peptidase_M48_N"/>
</dbReference>
<feature type="transmembrane region" description="Helical" evidence="14">
    <location>
        <begin position="248"/>
        <end position="272"/>
    </location>
</feature>
<evidence type="ECO:0000256" key="12">
    <source>
        <dbReference type="PIRSR" id="PIRSR627057-1"/>
    </source>
</evidence>
<evidence type="ECO:0000256" key="14">
    <source>
        <dbReference type="RuleBase" id="RU366005"/>
    </source>
</evidence>
<keyword evidence="3 14" id="KW-0812">Transmembrane</keyword>
<keyword evidence="8 14" id="KW-1133">Transmembrane helix</keyword>
<proteinExistence type="inferred from homology"/>
<dbReference type="STRING" id="431595.K3WYJ3"/>
<feature type="binding site" evidence="13">
    <location>
        <position position="354"/>
    </location>
    <ligand>
        <name>Zn(2+)</name>
        <dbReference type="ChEBI" id="CHEBI:29105"/>
        <note>catalytic</note>
    </ligand>
</feature>
<dbReference type="CDD" id="cd07343">
    <property type="entry name" value="M48A_Zmpste24p_like"/>
    <property type="match status" value="1"/>
</dbReference>
<comment type="cofactor">
    <cofactor evidence="13 14">
        <name>Zn(2+)</name>
        <dbReference type="ChEBI" id="CHEBI:29105"/>
    </cofactor>
    <text evidence="13 14">Binds 1 zinc ion per subunit.</text>
</comment>
<feature type="compositionally biased region" description="Basic and acidic residues" evidence="15">
    <location>
        <begin position="78"/>
        <end position="88"/>
    </location>
</feature>
<comment type="caution">
    <text evidence="14">Lacks conserved residue(s) required for the propagation of feature annotation.</text>
</comment>
<accession>K3WYJ3</accession>
<evidence type="ECO:0000256" key="3">
    <source>
        <dbReference type="ARBA" id="ARBA00022692"/>
    </source>
</evidence>
<comment type="similarity">
    <text evidence="14">Belongs to the peptidase M48A family.</text>
</comment>
<evidence type="ECO:0000256" key="5">
    <source>
        <dbReference type="ARBA" id="ARBA00022801"/>
    </source>
</evidence>
<evidence type="ECO:0000256" key="7">
    <source>
        <dbReference type="ARBA" id="ARBA00022833"/>
    </source>
</evidence>
<dbReference type="Pfam" id="PF01435">
    <property type="entry name" value="Peptidase_M48"/>
    <property type="match status" value="1"/>
</dbReference>
<dbReference type="InterPro" id="IPR027057">
    <property type="entry name" value="CAXX_Prtase_1"/>
</dbReference>
<evidence type="ECO:0000256" key="11">
    <source>
        <dbReference type="ARBA" id="ARBA00044456"/>
    </source>
</evidence>
<dbReference type="InterPro" id="IPR001915">
    <property type="entry name" value="Peptidase_M48"/>
</dbReference>
<comment type="catalytic activity">
    <reaction evidence="11 14">
        <text>Hydrolyzes the peptide bond -P2-(S-farnesyl or geranylgeranyl)C-P1'-P2'-P3'-COOH where P1' and P2' are amino acids with aliphatic side chains and P3' is any C-terminal residue.</text>
        <dbReference type="EC" id="3.4.24.84"/>
    </reaction>
</comment>
<evidence type="ECO:0000259" key="17">
    <source>
        <dbReference type="Pfam" id="PF16491"/>
    </source>
</evidence>
<dbReference type="VEuPathDB" id="FungiDB:PYU1_G010022"/>
<feature type="active site" description="Proton donor" evidence="12">
    <location>
        <position position="436"/>
    </location>
</feature>
<dbReference type="EMBL" id="GL376624">
    <property type="status" value="NOT_ANNOTATED_CDS"/>
    <property type="molecule type" value="Genomic_DNA"/>
</dbReference>
<feature type="domain" description="Peptidase M48" evidence="16">
    <location>
        <begin position="280"/>
        <end position="489"/>
    </location>
</feature>
<keyword evidence="4 13" id="KW-0479">Metal-binding</keyword>
<evidence type="ECO:0000256" key="6">
    <source>
        <dbReference type="ARBA" id="ARBA00022824"/>
    </source>
</evidence>
<name>K3WYJ3_GLOUD</name>
<dbReference type="InParanoid" id="K3WYJ3"/>
<keyword evidence="19" id="KW-1185">Reference proteome</keyword>
<dbReference type="FunFam" id="3.30.2010.10:FF:000002">
    <property type="entry name" value="CAAX prenyl protease"/>
    <property type="match status" value="1"/>
</dbReference>
<feature type="compositionally biased region" description="Acidic residues" evidence="15">
    <location>
        <begin position="89"/>
        <end position="98"/>
    </location>
</feature>
<feature type="domain" description="CAAX prenyl protease 1 N-terminal" evidence="17">
    <location>
        <begin position="112"/>
        <end position="277"/>
    </location>
</feature>
<feature type="transmembrane region" description="Helical" evidence="14">
    <location>
        <begin position="222"/>
        <end position="242"/>
    </location>
</feature>
<keyword evidence="7 13" id="KW-0862">Zinc</keyword>
<evidence type="ECO:0000313" key="18">
    <source>
        <dbReference type="EnsemblProtists" id="PYU1_T010042"/>
    </source>
</evidence>
<evidence type="ECO:0000256" key="13">
    <source>
        <dbReference type="PIRSR" id="PIRSR627057-2"/>
    </source>
</evidence>
<dbReference type="GO" id="GO:0004222">
    <property type="term" value="F:metalloendopeptidase activity"/>
    <property type="evidence" value="ECO:0007669"/>
    <property type="project" value="UniProtKB-UniRule"/>
</dbReference>
<dbReference type="AlphaFoldDB" id="K3WYJ3"/>
<evidence type="ECO:0000256" key="9">
    <source>
        <dbReference type="ARBA" id="ARBA00023049"/>
    </source>
</evidence>
<evidence type="ECO:0000259" key="16">
    <source>
        <dbReference type="Pfam" id="PF01435"/>
    </source>
</evidence>
<dbReference type="GO" id="GO:0005789">
    <property type="term" value="C:endoplasmic reticulum membrane"/>
    <property type="evidence" value="ECO:0007669"/>
    <property type="project" value="UniProtKB-SubCell"/>
</dbReference>
<reference evidence="19" key="2">
    <citation type="submission" date="2010-04" db="EMBL/GenBank/DDBJ databases">
        <authorList>
            <person name="Buell R."/>
            <person name="Hamilton J."/>
            <person name="Hostetler J."/>
        </authorList>
    </citation>
    <scope>NUCLEOTIDE SEQUENCE [LARGE SCALE GENOMIC DNA]</scope>
    <source>
        <strain evidence="19">DAOM:BR144</strain>
    </source>
</reference>
<feature type="active site" evidence="12">
    <location>
        <position position="351"/>
    </location>
</feature>
<keyword evidence="9 14" id="KW-0482">Metalloprotease</keyword>
<comment type="function">
    <text evidence="14">Proteolytically removes the C-terminal three residues of farnesylated proteins.</text>
</comment>
<keyword evidence="2 14" id="KW-0645">Protease</keyword>
<keyword evidence="5 14" id="KW-0378">Hydrolase</keyword>
<evidence type="ECO:0000313" key="19">
    <source>
        <dbReference type="Proteomes" id="UP000019132"/>
    </source>
</evidence>
<sequence length="494" mass="55235">MDWPSIWRFAPYFTEDGWTPATVPFLQASLLFLTLVYVFETYLDLRQHQKLKETKFPEPLADAIRALDDAAAAPQKPSTEKNLNKDSEDNTSDDEDEASGEKPVSASLLDATLEKFDKSCAYGLDQSTLKFFSCAYTHVQATALVLFGYLPFLWVVSGNALTALGLDASNEICHSLMFFLLNLLREIVVKLPVDLYSTFVIEARHGFNKQTVGIFFVDKLKLFLLLLGICCPLIAGLVYLVRWGGEHFYVYVWAFKCAVTVFIATLLPLWILPLLEKFTPLEEGELRTRLEALASSIKFPLTSISVVDGSTRSGHSSAYCAGLLKTQRIVIYDTLLEQITNDEVVAVLAHELGHWKLAHALKGFLVEQVHDIAFAYIFGMCMNNSELYASFGFAGDSGMPVMIGYMLFSKTVWAPVSHVLSFLLRLNTRRTEFQSDAFAVDLGHGETLKSALTKVAIGNLTNMNPDPLYSKYHYDHPPLVERLAAITARTKKSM</sequence>
<dbReference type="GO" id="GO:0046872">
    <property type="term" value="F:metal ion binding"/>
    <property type="evidence" value="ECO:0007669"/>
    <property type="project" value="UniProtKB-UniRule"/>
</dbReference>
<evidence type="ECO:0000256" key="10">
    <source>
        <dbReference type="ARBA" id="ARBA00023136"/>
    </source>
</evidence>
<comment type="subcellular location">
    <subcellularLocation>
        <location evidence="1 14">Endoplasmic reticulum membrane</location>
        <topology evidence="1 14">Multi-pass membrane protein</topology>
    </subcellularLocation>
</comment>
<evidence type="ECO:0000256" key="2">
    <source>
        <dbReference type="ARBA" id="ARBA00022670"/>
    </source>
</evidence>
<feature type="region of interest" description="Disordered" evidence="15">
    <location>
        <begin position="71"/>
        <end position="103"/>
    </location>
</feature>
<evidence type="ECO:0000256" key="8">
    <source>
        <dbReference type="ARBA" id="ARBA00022989"/>
    </source>
</evidence>
<dbReference type="EnsemblProtists" id="PYU1_T010042">
    <property type="protein sequence ID" value="PYU1_T010042"/>
    <property type="gene ID" value="PYU1_G010022"/>
</dbReference>
<feature type="transmembrane region" description="Helical" evidence="14">
    <location>
        <begin position="25"/>
        <end position="45"/>
    </location>
</feature>
<feature type="binding site" evidence="13">
    <location>
        <position position="350"/>
    </location>
    <ligand>
        <name>Zn(2+)</name>
        <dbReference type="ChEBI" id="CHEBI:29105"/>
        <note>catalytic</note>
    </ligand>
</feature>
<dbReference type="eggNOG" id="KOG2719">
    <property type="taxonomic scope" value="Eukaryota"/>
</dbReference>
<evidence type="ECO:0000256" key="15">
    <source>
        <dbReference type="SAM" id="MobiDB-lite"/>
    </source>
</evidence>
<dbReference type="Proteomes" id="UP000019132">
    <property type="component" value="Unassembled WGS sequence"/>
</dbReference>
<evidence type="ECO:0000256" key="1">
    <source>
        <dbReference type="ARBA" id="ARBA00004477"/>
    </source>
</evidence>
<dbReference type="OMA" id="FALCYMW"/>
<dbReference type="Pfam" id="PF16491">
    <property type="entry name" value="Peptidase_M48_N"/>
    <property type="match status" value="1"/>
</dbReference>
<dbReference type="GO" id="GO:0071586">
    <property type="term" value="P:CAAX-box protein processing"/>
    <property type="evidence" value="ECO:0007669"/>
    <property type="project" value="UniProtKB-UniRule"/>
</dbReference>
<dbReference type="HOGENOM" id="CLU_025947_3_3_1"/>
<keyword evidence="6 14" id="KW-0256">Endoplasmic reticulum</keyword>
<reference evidence="18" key="3">
    <citation type="submission" date="2015-02" db="UniProtKB">
        <authorList>
            <consortium name="EnsemblProtists"/>
        </authorList>
    </citation>
    <scope>IDENTIFICATION</scope>
    <source>
        <strain evidence="18">DAOM BR144</strain>
    </source>
</reference>
<feature type="transmembrane region" description="Helical" evidence="14">
    <location>
        <begin position="135"/>
        <end position="156"/>
    </location>
</feature>
<dbReference type="EC" id="3.4.24.84" evidence="14"/>
<protein>
    <recommendedName>
        <fullName evidence="14">CAAX prenyl protease</fullName>
        <ecNumber evidence="14">3.4.24.84</ecNumber>
    </recommendedName>
</protein>
<organism evidence="18 19">
    <name type="scientific">Globisporangium ultimum (strain ATCC 200006 / CBS 805.95 / DAOM BR144)</name>
    <name type="common">Pythium ultimum</name>
    <dbReference type="NCBI Taxonomy" id="431595"/>
    <lineage>
        <taxon>Eukaryota</taxon>
        <taxon>Sar</taxon>
        <taxon>Stramenopiles</taxon>
        <taxon>Oomycota</taxon>
        <taxon>Peronosporomycetes</taxon>
        <taxon>Pythiales</taxon>
        <taxon>Pythiaceae</taxon>
        <taxon>Globisporangium</taxon>
    </lineage>
</organism>
<dbReference type="Gene3D" id="3.30.2010.10">
    <property type="entry name" value="Metalloproteases ('zincins'), catalytic domain"/>
    <property type="match status" value="1"/>
</dbReference>
<keyword evidence="10 14" id="KW-0472">Membrane</keyword>
<reference evidence="19" key="1">
    <citation type="journal article" date="2010" name="Genome Biol.">
        <title>Genome sequence of the necrotrophic plant pathogen Pythium ultimum reveals original pathogenicity mechanisms and effector repertoire.</title>
        <authorList>
            <person name="Levesque C.A."/>
            <person name="Brouwer H."/>
            <person name="Cano L."/>
            <person name="Hamilton J.P."/>
            <person name="Holt C."/>
            <person name="Huitema E."/>
            <person name="Raffaele S."/>
            <person name="Robideau G.P."/>
            <person name="Thines M."/>
            <person name="Win J."/>
            <person name="Zerillo M.M."/>
            <person name="Beakes G.W."/>
            <person name="Boore J.L."/>
            <person name="Busam D."/>
            <person name="Dumas B."/>
            <person name="Ferriera S."/>
            <person name="Fuerstenberg S.I."/>
            <person name="Gachon C.M."/>
            <person name="Gaulin E."/>
            <person name="Govers F."/>
            <person name="Grenville-Briggs L."/>
            <person name="Horner N."/>
            <person name="Hostetler J."/>
            <person name="Jiang R.H."/>
            <person name="Johnson J."/>
            <person name="Krajaejun T."/>
            <person name="Lin H."/>
            <person name="Meijer H.J."/>
            <person name="Moore B."/>
            <person name="Morris P."/>
            <person name="Phuntmart V."/>
            <person name="Puiu D."/>
            <person name="Shetty J."/>
            <person name="Stajich J.E."/>
            <person name="Tripathy S."/>
            <person name="Wawra S."/>
            <person name="van West P."/>
            <person name="Whitty B.R."/>
            <person name="Coutinho P.M."/>
            <person name="Henrissat B."/>
            <person name="Martin F."/>
            <person name="Thomas P.D."/>
            <person name="Tyler B.M."/>
            <person name="De Vries R.P."/>
            <person name="Kamoun S."/>
            <person name="Yandell M."/>
            <person name="Tisserat N."/>
            <person name="Buell C.R."/>
        </authorList>
    </citation>
    <scope>NUCLEOTIDE SEQUENCE</scope>
    <source>
        <strain evidence="19">DAOM:BR144</strain>
    </source>
</reference>